<gene>
    <name evidence="1" type="ORF">LQV63_11910</name>
</gene>
<comment type="caution">
    <text evidence="1">The sequence shown here is derived from an EMBL/GenBank/DDBJ whole genome shotgun (WGS) entry which is preliminary data.</text>
</comment>
<evidence type="ECO:0000313" key="1">
    <source>
        <dbReference type="EMBL" id="MCE5170015.1"/>
    </source>
</evidence>
<evidence type="ECO:0008006" key="3">
    <source>
        <dbReference type="Google" id="ProtNLM"/>
    </source>
</evidence>
<proteinExistence type="predicted"/>
<dbReference type="RefSeq" id="WP_233696862.1">
    <property type="nucleotide sequence ID" value="NZ_JAJNBZ010000007.1"/>
</dbReference>
<accession>A0ABS8YDC1</accession>
<name>A0ABS8YDC1_9BACL</name>
<organism evidence="1 2">
    <name type="scientific">Paenibacillus profundus</name>
    <dbReference type="NCBI Taxonomy" id="1173085"/>
    <lineage>
        <taxon>Bacteria</taxon>
        <taxon>Bacillati</taxon>
        <taxon>Bacillota</taxon>
        <taxon>Bacilli</taxon>
        <taxon>Bacillales</taxon>
        <taxon>Paenibacillaceae</taxon>
        <taxon>Paenibacillus</taxon>
    </lineage>
</organism>
<keyword evidence="2" id="KW-1185">Reference proteome</keyword>
<sequence length="186" mass="21081">MRFMKRTAIVITGLIAAITMTVSDSIPSVHAEKSVKYVLYMEGKQANETDMFIQNGQMFVSLKQLAAAFGLPLTYSLTDELFTYHDYKLAAGDHTVLVWGNSYRGYQINIRAAGEESWENDAVVYKPELNCQPESDYCEVIKEKYRGPVARDGSLYVPARMIAKALDLTMDVQKKNNQFFVDLVKR</sequence>
<dbReference type="Proteomes" id="UP001199916">
    <property type="component" value="Unassembled WGS sequence"/>
</dbReference>
<evidence type="ECO:0000313" key="2">
    <source>
        <dbReference type="Proteomes" id="UP001199916"/>
    </source>
</evidence>
<dbReference type="EMBL" id="JAJNBZ010000007">
    <property type="protein sequence ID" value="MCE5170015.1"/>
    <property type="molecule type" value="Genomic_DNA"/>
</dbReference>
<protein>
    <recommendedName>
        <fullName evidence="3">Copper amine oxidase-like N-terminal domain-containing protein</fullName>
    </recommendedName>
</protein>
<reference evidence="1 2" key="1">
    <citation type="submission" date="2021-11" db="EMBL/GenBank/DDBJ databases">
        <title>Draft genome sequence of Paenibacillus profundus YoMME, a new Gram-positive bacteria with exoelectrogenic properties.</title>
        <authorList>
            <person name="Hubenova Y."/>
            <person name="Hubenova E."/>
            <person name="Manasiev Y."/>
            <person name="Peykov S."/>
            <person name="Mitov M."/>
        </authorList>
    </citation>
    <scope>NUCLEOTIDE SEQUENCE [LARGE SCALE GENOMIC DNA]</scope>
    <source>
        <strain evidence="1 2">YoMME</strain>
    </source>
</reference>